<gene>
    <name evidence="3" type="primary">pepP</name>
    <name evidence="3" type="ORF">SERIO_v1c08920</name>
</gene>
<dbReference type="EMBL" id="CP011856">
    <property type="protein sequence ID" value="AKM54452.1"/>
    <property type="molecule type" value="Genomic_DNA"/>
</dbReference>
<dbReference type="InterPro" id="IPR029149">
    <property type="entry name" value="Creatin/AminoP/Spt16_N"/>
</dbReference>
<dbReference type="Gene3D" id="3.40.350.10">
    <property type="entry name" value="Creatinase/prolidase N-terminal domain"/>
    <property type="match status" value="1"/>
</dbReference>
<feature type="domain" description="Creatinase N-terminal" evidence="2">
    <location>
        <begin position="8"/>
        <end position="123"/>
    </location>
</feature>
<proteinExistence type="predicted"/>
<dbReference type="AlphaFoldDB" id="A0A0H3XMY5"/>
<reference evidence="4" key="2">
    <citation type="submission" date="2015-06" db="EMBL/GenBank/DDBJ databases">
        <title>Complete genome sequence of Spiroplasma eriocheiris TDA-040725-5 (DSM 21848).</title>
        <authorList>
            <person name="Lo W.-S."/>
            <person name="Kuo C.-H."/>
        </authorList>
    </citation>
    <scope>NUCLEOTIDE SEQUENCE [LARGE SCALE GENOMIC DNA]</scope>
    <source>
        <strain evidence="4">TDA-040725-5</strain>
    </source>
</reference>
<dbReference type="Proteomes" id="UP000035661">
    <property type="component" value="Chromosome"/>
</dbReference>
<dbReference type="RefSeq" id="WP_053040851.1">
    <property type="nucleotide sequence ID" value="NZ_CP011856.1"/>
</dbReference>
<protein>
    <submittedName>
        <fullName evidence="3">Xaa-Pro dipeptidase</fullName>
    </submittedName>
</protein>
<dbReference type="Pfam" id="PF00557">
    <property type="entry name" value="Peptidase_M24"/>
    <property type="match status" value="1"/>
</dbReference>
<dbReference type="PANTHER" id="PTHR46112:SF3">
    <property type="entry name" value="AMINOPEPTIDASE YPDF"/>
    <property type="match status" value="1"/>
</dbReference>
<dbReference type="InterPro" id="IPR000587">
    <property type="entry name" value="Creatinase_N"/>
</dbReference>
<evidence type="ECO:0000313" key="3">
    <source>
        <dbReference type="EMBL" id="AKM54452.1"/>
    </source>
</evidence>
<dbReference type="SUPFAM" id="SSF55920">
    <property type="entry name" value="Creatinase/aminopeptidase"/>
    <property type="match status" value="1"/>
</dbReference>
<evidence type="ECO:0000313" key="4">
    <source>
        <dbReference type="Proteomes" id="UP000035661"/>
    </source>
</evidence>
<dbReference type="InterPro" id="IPR000994">
    <property type="entry name" value="Pept_M24"/>
</dbReference>
<dbReference type="CDD" id="cd01092">
    <property type="entry name" value="APP-like"/>
    <property type="match status" value="1"/>
</dbReference>
<dbReference type="STRING" id="315358.SERIO_v1c08920"/>
<dbReference type="PANTHER" id="PTHR46112">
    <property type="entry name" value="AMINOPEPTIDASE"/>
    <property type="match status" value="1"/>
</dbReference>
<reference evidence="3 4" key="1">
    <citation type="journal article" date="2015" name="Genome Biol. Evol.">
        <title>Found and Lost: The Fates of Horizontally Acquired Genes in Arthropod-Symbiotic Spiroplasma.</title>
        <authorList>
            <person name="Lo W.S."/>
            <person name="Gasparich G.E."/>
            <person name="Kuo C.H."/>
        </authorList>
    </citation>
    <scope>NUCLEOTIDE SEQUENCE [LARGE SCALE GENOMIC DNA]</scope>
    <source>
        <strain evidence="4">TDA-040725-5</strain>
    </source>
</reference>
<feature type="domain" description="Peptidase M24" evidence="1">
    <location>
        <begin position="132"/>
        <end position="332"/>
    </location>
</feature>
<dbReference type="SUPFAM" id="SSF53092">
    <property type="entry name" value="Creatinase/prolidase N-terminal domain"/>
    <property type="match status" value="1"/>
</dbReference>
<organism evidence="3 4">
    <name type="scientific">Spiroplasma eriocheiris</name>
    <dbReference type="NCBI Taxonomy" id="315358"/>
    <lineage>
        <taxon>Bacteria</taxon>
        <taxon>Bacillati</taxon>
        <taxon>Mycoplasmatota</taxon>
        <taxon>Mollicutes</taxon>
        <taxon>Entomoplasmatales</taxon>
        <taxon>Spiroplasmataceae</taxon>
        <taxon>Spiroplasma</taxon>
    </lineage>
</organism>
<dbReference type="InterPro" id="IPR050659">
    <property type="entry name" value="Peptidase_M24B"/>
</dbReference>
<evidence type="ECO:0000259" key="2">
    <source>
        <dbReference type="Pfam" id="PF01321"/>
    </source>
</evidence>
<keyword evidence="4" id="KW-1185">Reference proteome</keyword>
<accession>A0A0H3XMY5</accession>
<dbReference type="KEGG" id="seri:SERIO_v1c08920"/>
<dbReference type="InterPro" id="IPR036005">
    <property type="entry name" value="Creatinase/aminopeptidase-like"/>
</dbReference>
<evidence type="ECO:0000259" key="1">
    <source>
        <dbReference type="Pfam" id="PF00557"/>
    </source>
</evidence>
<sequence length="352" mass="39534">MKNKIVTDLLVSNDLDAILITSKVNRYWYTNFPSSSGYLLITRTKAFLLLDGRYLTDAKTKVQNAEIIAIKDIFKDLKTLITAAEIKKLGFENEYLTYDFYLMYQENLGMSLIPTSVRQLRMVKTPEEINLLQHSAWITDQALQQVIDNFDVGMSEDDIENIIFTTFAKLGADKIYPRAIVTSGVRGSLPHGKPTTKPIMQGELVTIDFGCVYQGYYSDMTRTLAVGEISSQLQEIYEVVQTAQRLGVQAIAPGVKASDIHRICYDYINQKGYGEYFVHQTGHGVGLEVHEAPRIATYDNTPLQAGMVVTVDPGIYLPNVGGVRIEDDILVTTNGFEYLTKHSHALINLLKR</sequence>
<dbReference type="PATRIC" id="fig|743698.3.peg.899"/>
<dbReference type="Pfam" id="PF01321">
    <property type="entry name" value="Creatinase_N"/>
    <property type="match status" value="1"/>
</dbReference>
<name>A0A0H3XMY5_9MOLU</name>
<dbReference type="Gene3D" id="3.90.230.10">
    <property type="entry name" value="Creatinase/methionine aminopeptidase superfamily"/>
    <property type="match status" value="1"/>
</dbReference>